<comment type="caution">
    <text evidence="1">The sequence shown here is derived from an EMBL/GenBank/DDBJ whole genome shotgun (WGS) entry which is preliminary data.</text>
</comment>
<dbReference type="RefSeq" id="WP_077849975.1">
    <property type="nucleotide sequence ID" value="NZ_LZZM01000234.1"/>
</dbReference>
<organism evidence="1 2">
    <name type="scientific">Clostridium puniceum</name>
    <dbReference type="NCBI Taxonomy" id="29367"/>
    <lineage>
        <taxon>Bacteria</taxon>
        <taxon>Bacillati</taxon>
        <taxon>Bacillota</taxon>
        <taxon>Clostridia</taxon>
        <taxon>Eubacteriales</taxon>
        <taxon>Clostridiaceae</taxon>
        <taxon>Clostridium</taxon>
    </lineage>
</organism>
<proteinExistence type="predicted"/>
<reference evidence="1 2" key="1">
    <citation type="submission" date="2016-05" db="EMBL/GenBank/DDBJ databases">
        <title>Microbial solvent formation.</title>
        <authorList>
            <person name="Poehlein A."/>
            <person name="Montoya Solano J.D."/>
            <person name="Flitsch S."/>
            <person name="Krabben P."/>
            <person name="Duerre P."/>
            <person name="Daniel R."/>
        </authorList>
    </citation>
    <scope>NUCLEOTIDE SEQUENCE [LARGE SCALE GENOMIC DNA]</scope>
    <source>
        <strain evidence="1 2">DSM 2619</strain>
    </source>
</reference>
<sequence length="90" mass="10904">MVTQKEYERMFKEIDGMIFTPKVNYVEEENEVDGIKEKEFKYEILKTADEVYEEYLNPQKPQQTEIETLKQRLADMENYILQKELQESTN</sequence>
<evidence type="ECO:0000313" key="2">
    <source>
        <dbReference type="Proteomes" id="UP000190890"/>
    </source>
</evidence>
<accession>A0A1S8T0J5</accession>
<dbReference type="Proteomes" id="UP000190890">
    <property type="component" value="Unassembled WGS sequence"/>
</dbReference>
<evidence type="ECO:0000313" key="1">
    <source>
        <dbReference type="EMBL" id="OOM71094.1"/>
    </source>
</evidence>
<name>A0A1S8T0J5_9CLOT</name>
<keyword evidence="2" id="KW-1185">Reference proteome</keyword>
<dbReference type="STRING" id="29367.CLPUN_50860"/>
<protein>
    <submittedName>
        <fullName evidence="1">Uncharacterized protein</fullName>
    </submittedName>
</protein>
<dbReference type="AlphaFoldDB" id="A0A1S8T0J5"/>
<dbReference type="EMBL" id="LZZM01000234">
    <property type="protein sequence ID" value="OOM71094.1"/>
    <property type="molecule type" value="Genomic_DNA"/>
</dbReference>
<gene>
    <name evidence="1" type="ORF">CLPUN_50860</name>
</gene>